<sequence>MSDNGGTAVSVREASGEQRSPRGGQPEPLGHHLVPSEGEFYQNYGWTLNAYPTIAEVLDYLRAEIPRMESYGPGWQLTEAMTNVFLLACALTNAVDDFLMGPGYDFSKVGAVRAAGPAIRLAAYALKAWRRVRESRLGWLVTWRDRWEAAVNEYVELFVLGGAPDRDARSRCGRRMNSMLGVSLPADLLRRRLRNPAFFHVRDLTHLDILTLGRKLVAKFPDRGMPILITGTRTAGSYFAPLLRAYLKNEGYRSIDVVTMRPKNGLSGWERRRLAGSARQGGLGVIVDEPAMTGSTLLKVAAILVKAGVPQANVVALNPVHPTTRDWRSAPECLPLAKLCILSLEPEEWHKYHLLEAAAVAGVLGEYFQGRGYVSTAVVSSARAEELNAQLQALSEEKWHTRLKRIYEVRLEDRAGRSETRFVLAKSTGWGWLSYHAFIAGRHLATHVPAVLGLRNGLLFTEWRLPAESVAQQPRDLTVNTLASYVAARVRSLGLGTDPTAELNRDKQHEGVEELAGLLSGAYGSKAAALKRCRIRAELTRHPCPRPTLVDGKMRRQEWIAGTSSFVKTDFEHHGAGKRELNVVDPAYDLADAVLQFRLSPSEERALITRYIEESGDTTVEQRLFLNKLLAGARSRSLALQNLKDARLSRRAQEFNQQYNDARDFLTIQTMRFCAGVSHRPDTPRWRSPLVVMDIDGVLDRQVFGFPSTSAAGIQAVSLLHAHDFATAVDTARSMSEVKEYCLAYGFAGGVAEYGSCLWDAVHGQERLLVSPDSLSQLDRLRDALRDIAGVFLNDAYRHSIRAYTYRGESTVALPGLLIQNLLARLKLDRLRFHQTDLDTAVLAKEVDKGAGLVALTAWVGGREFETLAIGDSEPDLAMFAVATRSFAPSHISCRRVAGALGCRIADRAFQPGLLNSVRSIVHPDGKSCERCRRCDFPDPRPTDLMLQLLKVADERQGRRLLRAVLDPMAV</sequence>
<name>A0A537JFC1_9BACT</name>
<gene>
    <name evidence="3" type="ORF">E6H04_05120</name>
</gene>
<dbReference type="SUPFAM" id="SSF53271">
    <property type="entry name" value="PRTase-like"/>
    <property type="match status" value="1"/>
</dbReference>
<dbReference type="AlphaFoldDB" id="A0A537JFC1"/>
<dbReference type="Gene3D" id="3.40.50.1000">
    <property type="entry name" value="HAD superfamily/HAD-like"/>
    <property type="match status" value="1"/>
</dbReference>
<proteinExistence type="predicted"/>
<evidence type="ECO:0000256" key="2">
    <source>
        <dbReference type="SAM" id="MobiDB-lite"/>
    </source>
</evidence>
<feature type="region of interest" description="Disordered" evidence="2">
    <location>
        <begin position="1"/>
        <end position="32"/>
    </location>
</feature>
<keyword evidence="1" id="KW-0175">Coiled coil</keyword>
<feature type="non-terminal residue" evidence="3">
    <location>
        <position position="971"/>
    </location>
</feature>
<dbReference type="Proteomes" id="UP000320048">
    <property type="component" value="Unassembled WGS sequence"/>
</dbReference>
<organism evidence="3 4">
    <name type="scientific">Candidatus Segetimicrobium genomatis</name>
    <dbReference type="NCBI Taxonomy" id="2569760"/>
    <lineage>
        <taxon>Bacteria</taxon>
        <taxon>Bacillati</taxon>
        <taxon>Candidatus Sysuimicrobiota</taxon>
        <taxon>Candidatus Sysuimicrobiia</taxon>
        <taxon>Candidatus Sysuimicrobiales</taxon>
        <taxon>Candidatus Segetimicrobiaceae</taxon>
        <taxon>Candidatus Segetimicrobium</taxon>
    </lineage>
</organism>
<evidence type="ECO:0000256" key="1">
    <source>
        <dbReference type="SAM" id="Coils"/>
    </source>
</evidence>
<dbReference type="Pfam" id="PF08282">
    <property type="entry name" value="Hydrolase_3"/>
    <property type="match status" value="1"/>
</dbReference>
<feature type="coiled-coil region" evidence="1">
    <location>
        <begin position="377"/>
        <end position="404"/>
    </location>
</feature>
<protein>
    <submittedName>
        <fullName evidence="3">Uncharacterized protein</fullName>
    </submittedName>
</protein>
<evidence type="ECO:0000313" key="3">
    <source>
        <dbReference type="EMBL" id="TMI82231.1"/>
    </source>
</evidence>
<dbReference type="InterPro" id="IPR023214">
    <property type="entry name" value="HAD_sf"/>
</dbReference>
<dbReference type="InterPro" id="IPR036412">
    <property type="entry name" value="HAD-like_sf"/>
</dbReference>
<reference evidence="3 4" key="1">
    <citation type="journal article" date="2019" name="Nat. Microbiol.">
        <title>Mediterranean grassland soil C-N compound turnover is dependent on rainfall and depth, and is mediated by genomically divergent microorganisms.</title>
        <authorList>
            <person name="Diamond S."/>
            <person name="Andeer P.F."/>
            <person name="Li Z."/>
            <person name="Crits-Christoph A."/>
            <person name="Burstein D."/>
            <person name="Anantharaman K."/>
            <person name="Lane K.R."/>
            <person name="Thomas B.C."/>
            <person name="Pan C."/>
            <person name="Northen T.R."/>
            <person name="Banfield J.F."/>
        </authorList>
    </citation>
    <scope>NUCLEOTIDE SEQUENCE [LARGE SCALE GENOMIC DNA]</scope>
    <source>
        <strain evidence="3">NP_7</strain>
    </source>
</reference>
<dbReference type="EMBL" id="VBAO01000136">
    <property type="protein sequence ID" value="TMI82231.1"/>
    <property type="molecule type" value="Genomic_DNA"/>
</dbReference>
<accession>A0A537JFC1</accession>
<dbReference type="InterPro" id="IPR029057">
    <property type="entry name" value="PRTase-like"/>
</dbReference>
<dbReference type="Gene3D" id="3.90.1070.10">
    <property type="match status" value="1"/>
</dbReference>
<dbReference type="SUPFAM" id="SSF56784">
    <property type="entry name" value="HAD-like"/>
    <property type="match status" value="1"/>
</dbReference>
<comment type="caution">
    <text evidence="3">The sequence shown here is derived from an EMBL/GenBank/DDBJ whole genome shotgun (WGS) entry which is preliminary data.</text>
</comment>
<evidence type="ECO:0000313" key="4">
    <source>
        <dbReference type="Proteomes" id="UP000320048"/>
    </source>
</evidence>